<sequence>MLKNTVELSKCILLFLFLSALFISTNAQKHLSCAGSLQIRKPHDLEALQSCTTYRGVISISSLAITNLAFPNLRNLDGIISINNNENLRYLSFPRLKSAIRIYVVNQTLLNTVEFPSIQKVVSLTFRKLPLLTSLNFPARLSEIESFEATDTGITNLNGLDVRSAKDLKIAENRNLLNLRLQNLRDAGEFFFSGNGNGRIEVPNLVSLRDLTIRNVGFADLPKLETVSNDVVINENSFSSFTIPKLCSISGTLTVHSNALESFCFPELQNVGGAILVSSNLNLNVISGFPKLRQVNEAIDITGSFSELKLPGLQEVRGGLNVISSSKKFWCKKLDPLKDVVKGEIFVCKSGVKDPKALFAEKKKTEIMTSNNGTVNGNNNISATNAEKTSNADGVSVRFESLILGFVAVSMMFLS</sequence>
<evidence type="ECO:0000256" key="5">
    <source>
        <dbReference type="ARBA" id="ARBA00023180"/>
    </source>
</evidence>
<dbReference type="GO" id="GO:0005886">
    <property type="term" value="C:plasma membrane"/>
    <property type="evidence" value="ECO:0007669"/>
    <property type="project" value="TreeGrafter"/>
</dbReference>
<feature type="chain" id="PRO_5040297101" evidence="6">
    <location>
        <begin position="28"/>
        <end position="415"/>
    </location>
</feature>
<keyword evidence="2" id="KW-0134">Cell wall</keyword>
<evidence type="ECO:0000256" key="4">
    <source>
        <dbReference type="ARBA" id="ARBA00022729"/>
    </source>
</evidence>
<evidence type="ECO:0000256" key="1">
    <source>
        <dbReference type="ARBA" id="ARBA00004191"/>
    </source>
</evidence>
<accession>A0A9N9B2B8</accession>
<dbReference type="EMBL" id="CAJVPV010003491">
    <property type="protein sequence ID" value="CAG8553214.1"/>
    <property type="molecule type" value="Genomic_DNA"/>
</dbReference>
<name>A0A9N9B2B8_9GLOM</name>
<reference evidence="7" key="1">
    <citation type="submission" date="2021-06" db="EMBL/GenBank/DDBJ databases">
        <authorList>
            <person name="Kallberg Y."/>
            <person name="Tangrot J."/>
            <person name="Rosling A."/>
        </authorList>
    </citation>
    <scope>NUCLEOTIDE SEQUENCE</scope>
    <source>
        <strain evidence="7">CL551</strain>
    </source>
</reference>
<keyword evidence="4 6" id="KW-0732">Signal</keyword>
<dbReference type="OrthoDB" id="536881at2759"/>
<evidence type="ECO:0000313" key="7">
    <source>
        <dbReference type="EMBL" id="CAG8553214.1"/>
    </source>
</evidence>
<dbReference type="PANTHER" id="PTHR31018">
    <property type="entry name" value="SPORULATION-SPECIFIC PROTEIN-RELATED"/>
    <property type="match status" value="1"/>
</dbReference>
<dbReference type="AlphaFoldDB" id="A0A9N9B2B8"/>
<evidence type="ECO:0000256" key="6">
    <source>
        <dbReference type="SAM" id="SignalP"/>
    </source>
</evidence>
<comment type="caution">
    <text evidence="7">The sequence shown here is derived from an EMBL/GenBank/DDBJ whole genome shotgun (WGS) entry which is preliminary data.</text>
</comment>
<dbReference type="InterPro" id="IPR036941">
    <property type="entry name" value="Rcpt_L-dom_sf"/>
</dbReference>
<dbReference type="GO" id="GO:0009986">
    <property type="term" value="C:cell surface"/>
    <property type="evidence" value="ECO:0007669"/>
    <property type="project" value="TreeGrafter"/>
</dbReference>
<dbReference type="SUPFAM" id="SSF52058">
    <property type="entry name" value="L domain-like"/>
    <property type="match status" value="2"/>
</dbReference>
<keyword evidence="3" id="KW-0964">Secreted</keyword>
<dbReference type="GO" id="GO:0031505">
    <property type="term" value="P:fungal-type cell wall organization"/>
    <property type="evidence" value="ECO:0007669"/>
    <property type="project" value="TreeGrafter"/>
</dbReference>
<dbReference type="InterPro" id="IPR051648">
    <property type="entry name" value="CWI-Assembly_Regulator"/>
</dbReference>
<proteinExistence type="predicted"/>
<organism evidence="7 8">
    <name type="scientific">Acaulospora morrowiae</name>
    <dbReference type="NCBI Taxonomy" id="94023"/>
    <lineage>
        <taxon>Eukaryota</taxon>
        <taxon>Fungi</taxon>
        <taxon>Fungi incertae sedis</taxon>
        <taxon>Mucoromycota</taxon>
        <taxon>Glomeromycotina</taxon>
        <taxon>Glomeromycetes</taxon>
        <taxon>Diversisporales</taxon>
        <taxon>Acaulosporaceae</taxon>
        <taxon>Acaulospora</taxon>
    </lineage>
</organism>
<dbReference type="GO" id="GO:0009277">
    <property type="term" value="C:fungal-type cell wall"/>
    <property type="evidence" value="ECO:0007669"/>
    <property type="project" value="TreeGrafter"/>
</dbReference>
<gene>
    <name evidence="7" type="ORF">AMORRO_LOCUS5673</name>
</gene>
<protein>
    <submittedName>
        <fullName evidence="7">10981_t:CDS:1</fullName>
    </submittedName>
</protein>
<evidence type="ECO:0000313" key="8">
    <source>
        <dbReference type="Proteomes" id="UP000789342"/>
    </source>
</evidence>
<dbReference type="Proteomes" id="UP000789342">
    <property type="component" value="Unassembled WGS sequence"/>
</dbReference>
<evidence type="ECO:0000256" key="3">
    <source>
        <dbReference type="ARBA" id="ARBA00022525"/>
    </source>
</evidence>
<dbReference type="Gene3D" id="3.80.20.20">
    <property type="entry name" value="Receptor L-domain"/>
    <property type="match status" value="2"/>
</dbReference>
<evidence type="ECO:0000256" key="2">
    <source>
        <dbReference type="ARBA" id="ARBA00022512"/>
    </source>
</evidence>
<keyword evidence="8" id="KW-1185">Reference proteome</keyword>
<keyword evidence="5" id="KW-0325">Glycoprotein</keyword>
<comment type="subcellular location">
    <subcellularLocation>
        <location evidence="1">Secreted</location>
        <location evidence="1">Cell wall</location>
    </subcellularLocation>
</comment>
<dbReference type="PANTHER" id="PTHR31018:SF3">
    <property type="entry name" value="RECEPTOR PROTEIN-TYROSINE KINASE"/>
    <property type="match status" value="1"/>
</dbReference>
<feature type="signal peptide" evidence="6">
    <location>
        <begin position="1"/>
        <end position="27"/>
    </location>
</feature>